<name>A0A975KAU4_9SPHN</name>
<keyword evidence="4 5" id="KW-0472">Membrane</keyword>
<sequence length="390" mass="40892">MDKVPRTVWALGLVSLFMDLSSEIIHALLPLFLTTTLGVSVVMVGLIDGIAEATASISKVFSGYISDRMGRRKPLILLGYGLGALSKPLFALAGSAAVVLASRFADRIGKGLRGAPRDALVADVTPEAIHGRAFGLRQSLDTVGAFAGPLLAIGLMAALSDDIRLVFWIAVVPAILAVLLVIFGVEDRCGHEQAMPNRPPITLVDLRLLESPFWRVTALGSVFTLARFSEAFLILKASAEGLPLTFAPAVLVVMNIVYAAGAYPAGIASDRLSARTLLGWGLACLILADLLLALVPGLLGAFIGIALWGLHMALTQGLMAKLVAERAPPELRGSAFGLFNLATGIAMLVASVLAGLLWNQFGMSVTFATGAAFAAAALSMLLLGKRTPKR</sequence>
<evidence type="ECO:0000256" key="3">
    <source>
        <dbReference type="ARBA" id="ARBA00022989"/>
    </source>
</evidence>
<feature type="domain" description="Major facilitator superfamily (MFS) profile" evidence="6">
    <location>
        <begin position="7"/>
        <end position="388"/>
    </location>
</feature>
<evidence type="ECO:0000259" key="6">
    <source>
        <dbReference type="PROSITE" id="PS50850"/>
    </source>
</evidence>
<evidence type="ECO:0000256" key="2">
    <source>
        <dbReference type="ARBA" id="ARBA00022692"/>
    </source>
</evidence>
<evidence type="ECO:0000256" key="1">
    <source>
        <dbReference type="ARBA" id="ARBA00004141"/>
    </source>
</evidence>
<dbReference type="Pfam" id="PF07690">
    <property type="entry name" value="MFS_1"/>
    <property type="match status" value="2"/>
</dbReference>
<dbReference type="GO" id="GO:0022857">
    <property type="term" value="F:transmembrane transporter activity"/>
    <property type="evidence" value="ECO:0007669"/>
    <property type="project" value="InterPro"/>
</dbReference>
<dbReference type="PANTHER" id="PTHR23518:SF2">
    <property type="entry name" value="MAJOR FACILITATOR SUPERFAMILY TRANSPORTER"/>
    <property type="match status" value="1"/>
</dbReference>
<dbReference type="CDD" id="cd17370">
    <property type="entry name" value="MFS_MJ1317_like"/>
    <property type="match status" value="1"/>
</dbReference>
<dbReference type="InterPro" id="IPR020846">
    <property type="entry name" value="MFS_dom"/>
</dbReference>
<evidence type="ECO:0000256" key="5">
    <source>
        <dbReference type="SAM" id="Phobius"/>
    </source>
</evidence>
<dbReference type="Gene3D" id="1.20.1250.20">
    <property type="entry name" value="MFS general substrate transporter like domains"/>
    <property type="match status" value="2"/>
</dbReference>
<comment type="subcellular location">
    <subcellularLocation>
        <location evidence="1">Membrane</location>
        <topology evidence="1">Multi-pass membrane protein</topology>
    </subcellularLocation>
</comment>
<dbReference type="EMBL" id="CP073910">
    <property type="protein sequence ID" value="QUT07652.1"/>
    <property type="molecule type" value="Genomic_DNA"/>
</dbReference>
<reference evidence="7" key="1">
    <citation type="submission" date="2021-04" db="EMBL/GenBank/DDBJ databases">
        <title>Isolation of p-tert-butylphenol degrading bacteria Sphingobium phenoxybenzoativorans Tas13 from active sludge.</title>
        <authorList>
            <person name="Li Y."/>
        </authorList>
    </citation>
    <scope>NUCLEOTIDE SEQUENCE</scope>
    <source>
        <strain evidence="7">Tas13</strain>
    </source>
</reference>
<feature type="transmembrane region" description="Helical" evidence="5">
    <location>
        <begin position="75"/>
        <end position="101"/>
    </location>
</feature>
<proteinExistence type="predicted"/>
<dbReference type="PANTHER" id="PTHR23518">
    <property type="entry name" value="C-METHYLTRANSFERASE"/>
    <property type="match status" value="1"/>
</dbReference>
<evidence type="ECO:0000256" key="4">
    <source>
        <dbReference type="ARBA" id="ARBA00023136"/>
    </source>
</evidence>
<dbReference type="Proteomes" id="UP000681425">
    <property type="component" value="Chromosome"/>
</dbReference>
<organism evidence="7 8">
    <name type="scientific">Sphingobium phenoxybenzoativorans</name>
    <dbReference type="NCBI Taxonomy" id="1592790"/>
    <lineage>
        <taxon>Bacteria</taxon>
        <taxon>Pseudomonadati</taxon>
        <taxon>Pseudomonadota</taxon>
        <taxon>Alphaproteobacteria</taxon>
        <taxon>Sphingomonadales</taxon>
        <taxon>Sphingomonadaceae</taxon>
        <taxon>Sphingobium</taxon>
    </lineage>
</organism>
<dbReference type="InterPro" id="IPR005829">
    <property type="entry name" value="Sugar_transporter_CS"/>
</dbReference>
<dbReference type="InterPro" id="IPR036259">
    <property type="entry name" value="MFS_trans_sf"/>
</dbReference>
<dbReference type="GO" id="GO:0016020">
    <property type="term" value="C:membrane"/>
    <property type="evidence" value="ECO:0007669"/>
    <property type="project" value="UniProtKB-SubCell"/>
</dbReference>
<dbReference type="PROSITE" id="PS00216">
    <property type="entry name" value="SUGAR_TRANSPORT_1"/>
    <property type="match status" value="1"/>
</dbReference>
<dbReference type="RefSeq" id="WP_066764482.1">
    <property type="nucleotide sequence ID" value="NZ_CP073910.1"/>
</dbReference>
<dbReference type="SUPFAM" id="SSF103473">
    <property type="entry name" value="MFS general substrate transporter"/>
    <property type="match status" value="1"/>
</dbReference>
<accession>A0A975KAU4</accession>
<evidence type="ECO:0000313" key="7">
    <source>
        <dbReference type="EMBL" id="QUT07652.1"/>
    </source>
</evidence>
<dbReference type="KEGG" id="spph:KFK14_09810"/>
<keyword evidence="8" id="KW-1185">Reference proteome</keyword>
<evidence type="ECO:0000313" key="8">
    <source>
        <dbReference type="Proteomes" id="UP000681425"/>
    </source>
</evidence>
<dbReference type="AlphaFoldDB" id="A0A975KAU4"/>
<feature type="transmembrane region" description="Helical" evidence="5">
    <location>
        <begin position="301"/>
        <end position="324"/>
    </location>
</feature>
<dbReference type="InterPro" id="IPR011701">
    <property type="entry name" value="MFS"/>
</dbReference>
<keyword evidence="3 5" id="KW-1133">Transmembrane helix</keyword>
<gene>
    <name evidence="7" type="ORF">KFK14_09810</name>
</gene>
<feature type="transmembrane region" description="Helical" evidence="5">
    <location>
        <begin position="336"/>
        <end position="358"/>
    </location>
</feature>
<dbReference type="PROSITE" id="PS50850">
    <property type="entry name" value="MFS"/>
    <property type="match status" value="1"/>
</dbReference>
<protein>
    <submittedName>
        <fullName evidence="7">MFS transporter</fullName>
    </submittedName>
</protein>
<feature type="transmembrane region" description="Helical" evidence="5">
    <location>
        <begin position="364"/>
        <end position="384"/>
    </location>
</feature>
<keyword evidence="2 5" id="KW-0812">Transmembrane</keyword>
<feature type="transmembrane region" description="Helical" evidence="5">
    <location>
        <begin position="246"/>
        <end position="265"/>
    </location>
</feature>
<feature type="transmembrane region" description="Helical" evidence="5">
    <location>
        <begin position="31"/>
        <end position="54"/>
    </location>
</feature>
<feature type="transmembrane region" description="Helical" evidence="5">
    <location>
        <begin position="165"/>
        <end position="185"/>
    </location>
</feature>
<feature type="transmembrane region" description="Helical" evidence="5">
    <location>
        <begin position="277"/>
        <end position="295"/>
    </location>
</feature>